<dbReference type="SUPFAM" id="SSF56176">
    <property type="entry name" value="FAD-binding/transporter-associated domain-like"/>
    <property type="match status" value="1"/>
</dbReference>
<sequence length="235" mass="24243">MWLRLPTTVSEAGECLAEGAVLIGGATLQWAAWQRDGFPEQAVSLRELPEANVLEPTRVGGAVVLHRLDDRVPDVLRQAAAQVGTGAVRRSATVGGNIVGSSLRCLLPAALVLDAKATVLESGGVREADLSEVVAKRAVLLGLHWREPVAGAFRKAPGAAGGEPPLVTASAVHADADGSRLLRVAVRDGYDVLTGSAACTGGTDETLRALRATALADLPPAAWDTVRAQAAALLD</sequence>
<protein>
    <submittedName>
        <fullName evidence="2">FAD binding domain-containing protein</fullName>
    </submittedName>
</protein>
<evidence type="ECO:0000313" key="2">
    <source>
        <dbReference type="EMBL" id="MFB9466272.1"/>
    </source>
</evidence>
<dbReference type="Gene3D" id="3.30.465.10">
    <property type="match status" value="1"/>
</dbReference>
<dbReference type="RefSeq" id="WP_381349185.1">
    <property type="nucleotide sequence ID" value="NZ_JBHMCY010000064.1"/>
</dbReference>
<evidence type="ECO:0000259" key="1">
    <source>
        <dbReference type="PROSITE" id="PS51387"/>
    </source>
</evidence>
<dbReference type="InterPro" id="IPR016169">
    <property type="entry name" value="FAD-bd_PCMH_sub2"/>
</dbReference>
<dbReference type="Proteomes" id="UP001589709">
    <property type="component" value="Unassembled WGS sequence"/>
</dbReference>
<comment type="caution">
    <text evidence="2">The sequence shown here is derived from an EMBL/GenBank/DDBJ whole genome shotgun (WGS) entry which is preliminary data.</text>
</comment>
<accession>A0ABV5N7L8</accession>
<keyword evidence="3" id="KW-1185">Reference proteome</keyword>
<reference evidence="2 3" key="1">
    <citation type="submission" date="2024-09" db="EMBL/GenBank/DDBJ databases">
        <authorList>
            <person name="Sun Q."/>
            <person name="Mori K."/>
        </authorList>
    </citation>
    <scope>NUCLEOTIDE SEQUENCE [LARGE SCALE GENOMIC DNA]</scope>
    <source>
        <strain evidence="2 3">JCM 6917</strain>
    </source>
</reference>
<evidence type="ECO:0000313" key="3">
    <source>
        <dbReference type="Proteomes" id="UP001589709"/>
    </source>
</evidence>
<proteinExistence type="predicted"/>
<organism evidence="2 3">
    <name type="scientific">Streptomyces cinereospinus</name>
    <dbReference type="NCBI Taxonomy" id="285561"/>
    <lineage>
        <taxon>Bacteria</taxon>
        <taxon>Bacillati</taxon>
        <taxon>Actinomycetota</taxon>
        <taxon>Actinomycetes</taxon>
        <taxon>Kitasatosporales</taxon>
        <taxon>Streptomycetaceae</taxon>
        <taxon>Streptomyces</taxon>
    </lineage>
</organism>
<dbReference type="InterPro" id="IPR002346">
    <property type="entry name" value="Mopterin_DH_FAD-bd"/>
</dbReference>
<dbReference type="PROSITE" id="PS51387">
    <property type="entry name" value="FAD_PCMH"/>
    <property type="match status" value="1"/>
</dbReference>
<feature type="domain" description="FAD-binding PCMH-type" evidence="1">
    <location>
        <begin position="1"/>
        <end position="150"/>
    </location>
</feature>
<dbReference type="Pfam" id="PF00941">
    <property type="entry name" value="FAD_binding_5"/>
    <property type="match status" value="1"/>
</dbReference>
<dbReference type="InterPro" id="IPR036318">
    <property type="entry name" value="FAD-bd_PCMH-like_sf"/>
</dbReference>
<dbReference type="EMBL" id="JBHMCY010000064">
    <property type="protein sequence ID" value="MFB9466272.1"/>
    <property type="molecule type" value="Genomic_DNA"/>
</dbReference>
<gene>
    <name evidence="2" type="ORF">ACFF45_27045</name>
</gene>
<name>A0ABV5N7L8_9ACTN</name>
<dbReference type="InterPro" id="IPR016166">
    <property type="entry name" value="FAD-bd_PCMH"/>
</dbReference>